<gene>
    <name evidence="3" type="ORF">LKD48_04880</name>
</gene>
<keyword evidence="1" id="KW-0472">Membrane</keyword>
<dbReference type="Pfam" id="PF13490">
    <property type="entry name" value="zf-HC2"/>
    <property type="match status" value="1"/>
</dbReference>
<keyword evidence="1" id="KW-0812">Transmembrane</keyword>
<evidence type="ECO:0000313" key="3">
    <source>
        <dbReference type="EMBL" id="MCC2220981.1"/>
    </source>
</evidence>
<dbReference type="RefSeq" id="WP_227102071.1">
    <property type="nucleotide sequence ID" value="NZ_JAJEQN010000008.1"/>
</dbReference>
<organism evidence="3 4">
    <name type="scientific">Anthropogastromicrobium aceti</name>
    <dbReference type="NCBI Taxonomy" id="2981768"/>
    <lineage>
        <taxon>Bacteria</taxon>
        <taxon>Bacillati</taxon>
        <taxon>Bacillota</taxon>
        <taxon>Clostridia</taxon>
        <taxon>Lachnospirales</taxon>
        <taxon>Lachnospiraceae</taxon>
        <taxon>Anthropogastromicrobium</taxon>
    </lineage>
</organism>
<evidence type="ECO:0000256" key="1">
    <source>
        <dbReference type="SAM" id="Phobius"/>
    </source>
</evidence>
<dbReference type="Proteomes" id="UP001198200">
    <property type="component" value="Unassembled WGS sequence"/>
</dbReference>
<reference evidence="3 4" key="1">
    <citation type="submission" date="2021-10" db="EMBL/GenBank/DDBJ databases">
        <title>Anaerobic single-cell dispensing facilitates the cultivation of human gut bacteria.</title>
        <authorList>
            <person name="Afrizal A."/>
        </authorList>
    </citation>
    <scope>NUCLEOTIDE SEQUENCE [LARGE SCALE GENOMIC DNA]</scope>
    <source>
        <strain evidence="3 4">CLA-AA-H224</strain>
    </source>
</reference>
<sequence>MDCKTANRMMVPFLEGALSLEETDHFLKHIKECSGCREDLEIYYTVRTAIDGMDQDRFKTYNLKQQFEHDMSQVARQVRAGLFIQWLHHIALTAATVAAAAVSMLQIMRWF</sequence>
<protein>
    <submittedName>
        <fullName evidence="3">Zf-HC2 domain-containing protein</fullName>
    </submittedName>
</protein>
<keyword evidence="4" id="KW-1185">Reference proteome</keyword>
<evidence type="ECO:0000313" key="4">
    <source>
        <dbReference type="Proteomes" id="UP001198200"/>
    </source>
</evidence>
<feature type="domain" description="Putative zinc-finger" evidence="2">
    <location>
        <begin position="3"/>
        <end position="37"/>
    </location>
</feature>
<dbReference type="AlphaFoldDB" id="A0AAE3E338"/>
<comment type="caution">
    <text evidence="3">The sequence shown here is derived from an EMBL/GenBank/DDBJ whole genome shotgun (WGS) entry which is preliminary data.</text>
</comment>
<accession>A0AAE3E338</accession>
<dbReference type="InterPro" id="IPR027383">
    <property type="entry name" value="Znf_put"/>
</dbReference>
<feature type="transmembrane region" description="Helical" evidence="1">
    <location>
        <begin position="86"/>
        <end position="108"/>
    </location>
</feature>
<proteinExistence type="predicted"/>
<name>A0AAE3E338_9FIRM</name>
<dbReference type="EMBL" id="JAJEQN010000008">
    <property type="protein sequence ID" value="MCC2220981.1"/>
    <property type="molecule type" value="Genomic_DNA"/>
</dbReference>
<evidence type="ECO:0000259" key="2">
    <source>
        <dbReference type="Pfam" id="PF13490"/>
    </source>
</evidence>
<keyword evidence="1" id="KW-1133">Transmembrane helix</keyword>